<proteinExistence type="predicted"/>
<name>A0ACB6F9T1_9PLEO</name>
<reference evidence="1 2" key="1">
    <citation type="journal article" date="2019" name="bioRxiv">
        <title>Genomics, evolutionary history and diagnostics of the Alternaria alternata species group including apple and Asian pear pathotypes.</title>
        <authorList>
            <person name="Armitage A.D."/>
            <person name="Cockerton H.M."/>
            <person name="Sreenivasaprasad S."/>
            <person name="Woodhall J.W."/>
            <person name="Lane C.R."/>
            <person name="Harrison R.J."/>
            <person name="Clarkson J.P."/>
        </authorList>
    </citation>
    <scope>NUCLEOTIDE SEQUENCE [LARGE SCALE GENOMIC DNA]</scope>
    <source>
        <strain evidence="1 2">FERA 650</strain>
    </source>
</reference>
<sequence>MPSTFEPSFHDKLAQAQYEDLLKARVVNQAKAVYHEDQFRDCTFHHVENGNIIASLIAYPVANNNLHAPWIPLLDSLGSNTESVYKSLNDALRVKVNTVLTSVPACYLEDAEELLNQC</sequence>
<protein>
    <submittedName>
        <fullName evidence="1">Uncharacterized protein</fullName>
    </submittedName>
</protein>
<organism evidence="1 2">
    <name type="scientific">Alternaria gaisen</name>
    <dbReference type="NCBI Taxonomy" id="167740"/>
    <lineage>
        <taxon>Eukaryota</taxon>
        <taxon>Fungi</taxon>
        <taxon>Dikarya</taxon>
        <taxon>Ascomycota</taxon>
        <taxon>Pezizomycotina</taxon>
        <taxon>Dothideomycetes</taxon>
        <taxon>Pleosporomycetidae</taxon>
        <taxon>Pleosporales</taxon>
        <taxon>Pleosporineae</taxon>
        <taxon>Pleosporaceae</taxon>
        <taxon>Alternaria</taxon>
        <taxon>Alternaria sect. Alternaria</taxon>
    </lineage>
</organism>
<dbReference type="Proteomes" id="UP000293547">
    <property type="component" value="Unassembled WGS sequence"/>
</dbReference>
<evidence type="ECO:0000313" key="1">
    <source>
        <dbReference type="EMBL" id="KAB2101204.1"/>
    </source>
</evidence>
<comment type="caution">
    <text evidence="1">The sequence shown here is derived from an EMBL/GenBank/DDBJ whole genome shotgun (WGS) entry which is preliminary data.</text>
</comment>
<keyword evidence="2" id="KW-1185">Reference proteome</keyword>
<accession>A0ACB6F9T1</accession>
<gene>
    <name evidence="1" type="ORF">AG0111_0g10559</name>
</gene>
<dbReference type="EMBL" id="PDWZ02000011">
    <property type="protein sequence ID" value="KAB2101204.1"/>
    <property type="molecule type" value="Genomic_DNA"/>
</dbReference>
<evidence type="ECO:0000313" key="2">
    <source>
        <dbReference type="Proteomes" id="UP000293547"/>
    </source>
</evidence>